<dbReference type="AlphaFoldDB" id="A0A256F344"/>
<evidence type="ECO:0000313" key="2">
    <source>
        <dbReference type="Proteomes" id="UP000215590"/>
    </source>
</evidence>
<dbReference type="Proteomes" id="UP000215590">
    <property type="component" value="Unassembled WGS sequence"/>
</dbReference>
<proteinExistence type="predicted"/>
<gene>
    <name evidence="1" type="ORF">CEV31_3911</name>
</gene>
<comment type="caution">
    <text evidence="1">The sequence shown here is derived from an EMBL/GenBank/DDBJ whole genome shotgun (WGS) entry which is preliminary data.</text>
</comment>
<accession>A0A256F344</accession>
<evidence type="ECO:0000313" key="1">
    <source>
        <dbReference type="EMBL" id="OYR08841.1"/>
    </source>
</evidence>
<organism evidence="1 2">
    <name type="scientific">Brucella thiophenivorans</name>
    <dbReference type="NCBI Taxonomy" id="571255"/>
    <lineage>
        <taxon>Bacteria</taxon>
        <taxon>Pseudomonadati</taxon>
        <taxon>Pseudomonadota</taxon>
        <taxon>Alphaproteobacteria</taxon>
        <taxon>Hyphomicrobiales</taxon>
        <taxon>Brucellaceae</taxon>
        <taxon>Brucella/Ochrobactrum group</taxon>
        <taxon>Brucella</taxon>
    </lineage>
</organism>
<keyword evidence="2" id="KW-1185">Reference proteome</keyword>
<reference evidence="1 2" key="1">
    <citation type="submission" date="2017-07" db="EMBL/GenBank/DDBJ databases">
        <title>Phylogenetic study on the rhizospheric bacterium Ochrobactrum sp. A44.</title>
        <authorList>
            <person name="Krzyzanowska D.M."/>
            <person name="Ossowicki A."/>
            <person name="Rajewska M."/>
            <person name="Maciag T."/>
            <person name="Kaczynski Z."/>
            <person name="Czerwicka M."/>
            <person name="Jafra S."/>
        </authorList>
    </citation>
    <scope>NUCLEOTIDE SEQUENCE [LARGE SCALE GENOMIC DNA]</scope>
    <source>
        <strain evidence="1 2">DSM 7216</strain>
    </source>
</reference>
<protein>
    <submittedName>
        <fullName evidence="1">Uncharacterized protein</fullName>
    </submittedName>
</protein>
<name>A0A256F344_9HYPH</name>
<sequence length="56" mass="6572">MQRDDKSKLVNRVIASAIRSHLSQTGQRSNKLYKFFVDKTFNNYNYFDINNPVTST</sequence>
<dbReference type="EMBL" id="NNRJ01000065">
    <property type="protein sequence ID" value="OYR08841.1"/>
    <property type="molecule type" value="Genomic_DNA"/>
</dbReference>